<dbReference type="InterPro" id="IPR003833">
    <property type="entry name" value="CT_C_D"/>
</dbReference>
<keyword evidence="2 5" id="KW-0378">Hydrolase</keyword>
<evidence type="ECO:0000256" key="3">
    <source>
        <dbReference type="ARBA" id="ARBA00022840"/>
    </source>
</evidence>
<dbReference type="Gene3D" id="2.40.100.10">
    <property type="entry name" value="Cyclophilin-like"/>
    <property type="match status" value="1"/>
</dbReference>
<reference evidence="5 6" key="1">
    <citation type="submission" date="2014-12" db="EMBL/GenBank/DDBJ databases">
        <title>Genome sequencing of Alteromonas marina AD001.</title>
        <authorList>
            <person name="Adrian T.G.S."/>
            <person name="Chan K.G."/>
        </authorList>
    </citation>
    <scope>NUCLEOTIDE SEQUENCE [LARGE SCALE GENOMIC DNA]</scope>
    <source>
        <strain evidence="5 6">AD001</strain>
    </source>
</reference>
<evidence type="ECO:0000256" key="2">
    <source>
        <dbReference type="ARBA" id="ARBA00022801"/>
    </source>
</evidence>
<organism evidence="5 6">
    <name type="scientific">Alteromonas marina</name>
    <dbReference type="NCBI Taxonomy" id="203795"/>
    <lineage>
        <taxon>Bacteria</taxon>
        <taxon>Pseudomonadati</taxon>
        <taxon>Pseudomonadota</taxon>
        <taxon>Gammaproteobacteria</taxon>
        <taxon>Alteromonadales</taxon>
        <taxon>Alteromonadaceae</taxon>
        <taxon>Alteromonas/Salinimonas group</taxon>
        <taxon>Alteromonas</taxon>
    </lineage>
</organism>
<dbReference type="InterPro" id="IPR010016">
    <property type="entry name" value="PxpB"/>
</dbReference>
<dbReference type="SMART" id="SM00796">
    <property type="entry name" value="AHS1"/>
    <property type="match status" value="1"/>
</dbReference>
<feature type="domain" description="Carboxyltransferase" evidence="4">
    <location>
        <begin position="8"/>
        <end position="222"/>
    </location>
</feature>
<name>A0A0B3Y5N0_9ALTE</name>
<dbReference type="PANTHER" id="PTHR34698">
    <property type="entry name" value="5-OXOPROLINASE SUBUNIT B"/>
    <property type="match status" value="1"/>
</dbReference>
<dbReference type="SUPFAM" id="SSF50891">
    <property type="entry name" value="Cyclophilin-like"/>
    <property type="match status" value="1"/>
</dbReference>
<keyword evidence="3" id="KW-0067">ATP-binding</keyword>
<dbReference type="SUPFAM" id="SSF160467">
    <property type="entry name" value="PH0987 N-terminal domain-like"/>
    <property type="match status" value="1"/>
</dbReference>
<dbReference type="GO" id="GO:0016787">
    <property type="term" value="F:hydrolase activity"/>
    <property type="evidence" value="ECO:0007669"/>
    <property type="project" value="UniProtKB-KW"/>
</dbReference>
<dbReference type="Pfam" id="PF02682">
    <property type="entry name" value="CT_C_D"/>
    <property type="match status" value="1"/>
</dbReference>
<accession>A0A0B3Y5N0</accession>
<dbReference type="OrthoDB" id="9778567at2"/>
<gene>
    <name evidence="5" type="ORF">RJ41_01690</name>
</gene>
<evidence type="ECO:0000313" key="6">
    <source>
        <dbReference type="Proteomes" id="UP000031197"/>
    </source>
</evidence>
<keyword evidence="1" id="KW-0547">Nucleotide-binding</keyword>
<dbReference type="InterPro" id="IPR029000">
    <property type="entry name" value="Cyclophilin-like_dom_sf"/>
</dbReference>
<proteinExistence type="predicted"/>
<dbReference type="RefSeq" id="WP_039216455.1">
    <property type="nucleotide sequence ID" value="NZ_JWLW01000003.1"/>
</dbReference>
<sequence>MQAFGRIKRIVTASADAIILYFDGANLDDANNACHCMLAAIDSNKKSNSWRWLRECVPSYDSLLIVFDMALIDSHGVYRAISNLSAEDMSLQSFSLQAKENESSAVIEIPVWYGAPNASDLSVVSKKTSLSIEEIIELHTSTTYKVYAVGFSPGFAYMGDIPEALKCARLGTPRKRVPKGAVAIADRQTAVYPSESPGGWNLLGLTAFDMLIHSEEQSEARLKAGDVVKFVPVTEQEYRAGLQVER</sequence>
<evidence type="ECO:0000313" key="5">
    <source>
        <dbReference type="EMBL" id="KHT57376.1"/>
    </source>
</evidence>
<dbReference type="GO" id="GO:0005524">
    <property type="term" value="F:ATP binding"/>
    <property type="evidence" value="ECO:0007669"/>
    <property type="project" value="UniProtKB-KW"/>
</dbReference>
<dbReference type="AlphaFoldDB" id="A0A0B3Y5N0"/>
<dbReference type="Proteomes" id="UP000031197">
    <property type="component" value="Unassembled WGS sequence"/>
</dbReference>
<dbReference type="Gene3D" id="3.30.1360.40">
    <property type="match status" value="1"/>
</dbReference>
<protein>
    <submittedName>
        <fullName evidence="5">Allophanate hydrolase</fullName>
    </submittedName>
</protein>
<comment type="caution">
    <text evidence="5">The sequence shown here is derived from an EMBL/GenBank/DDBJ whole genome shotgun (WGS) entry which is preliminary data.</text>
</comment>
<dbReference type="PANTHER" id="PTHR34698:SF2">
    <property type="entry name" value="5-OXOPROLINASE SUBUNIT B"/>
    <property type="match status" value="1"/>
</dbReference>
<keyword evidence="6" id="KW-1185">Reference proteome</keyword>
<dbReference type="EMBL" id="JWLW01000003">
    <property type="protein sequence ID" value="KHT57376.1"/>
    <property type="molecule type" value="Genomic_DNA"/>
</dbReference>
<evidence type="ECO:0000259" key="4">
    <source>
        <dbReference type="SMART" id="SM00796"/>
    </source>
</evidence>
<evidence type="ECO:0000256" key="1">
    <source>
        <dbReference type="ARBA" id="ARBA00022741"/>
    </source>
</evidence>